<dbReference type="PANTHER" id="PTHR43349">
    <property type="entry name" value="PINORESINOL REDUCTASE-RELATED"/>
    <property type="match status" value="1"/>
</dbReference>
<name>A0A4S4EUQ6_CAMSN</name>
<dbReference type="GO" id="GO:0010284">
    <property type="term" value="F:lariciresinol reductase activity"/>
    <property type="evidence" value="ECO:0007669"/>
    <property type="project" value="UniProtKB-EC"/>
</dbReference>
<comment type="caution">
    <text evidence="11">The sequence shown here is derived from an EMBL/GenBank/DDBJ whole genome shotgun (WGS) entry which is preliminary data.</text>
</comment>
<dbReference type="Pfam" id="PF05368">
    <property type="entry name" value="NmrA"/>
    <property type="match status" value="3"/>
</dbReference>
<evidence type="ECO:0000256" key="8">
    <source>
        <dbReference type="ARBA" id="ARBA00043173"/>
    </source>
</evidence>
<dbReference type="CDD" id="cd05259">
    <property type="entry name" value="PCBER_SDR_a"/>
    <property type="match status" value="1"/>
</dbReference>
<dbReference type="GO" id="GO:1902125">
    <property type="term" value="P:(+)-pinoresinol catabolic process"/>
    <property type="evidence" value="ECO:0007669"/>
    <property type="project" value="UniProtKB-ARBA"/>
</dbReference>
<feature type="domain" description="NmrA-like" evidence="10">
    <location>
        <begin position="2"/>
        <end position="278"/>
    </location>
</feature>
<evidence type="ECO:0000256" key="1">
    <source>
        <dbReference type="ARBA" id="ARBA00005725"/>
    </source>
</evidence>
<dbReference type="Proteomes" id="UP000306102">
    <property type="component" value="Unassembled WGS sequence"/>
</dbReference>
<dbReference type="EC" id="1.23.1.2" evidence="6"/>
<dbReference type="GO" id="GO:1902138">
    <property type="term" value="P:(-)-secoisolariciresinol biosynthetic process"/>
    <property type="evidence" value="ECO:0007669"/>
    <property type="project" value="UniProtKB-ARBA"/>
</dbReference>
<protein>
    <recommendedName>
        <fullName evidence="7">(+)-lariciresinol reductase</fullName>
        <ecNumber evidence="5">1.23.1.1</ecNumber>
        <ecNumber evidence="6">1.23.1.2</ecNumber>
    </recommendedName>
    <alternativeName>
        <fullName evidence="8">(+)-pinoresinol reductase</fullName>
    </alternativeName>
</protein>
<dbReference type="InterPro" id="IPR036291">
    <property type="entry name" value="NAD(P)-bd_dom_sf"/>
</dbReference>
<keyword evidence="4" id="KW-0560">Oxidoreductase</keyword>
<comment type="subunit">
    <text evidence="2">Dimer.</text>
</comment>
<keyword evidence="12" id="KW-1185">Reference proteome</keyword>
<dbReference type="Gene3D" id="3.40.50.720">
    <property type="entry name" value="NAD(P)-binding Rossmann-like Domain"/>
    <property type="match status" value="3"/>
</dbReference>
<evidence type="ECO:0000256" key="5">
    <source>
        <dbReference type="ARBA" id="ARBA00038909"/>
    </source>
</evidence>
<evidence type="ECO:0000256" key="9">
    <source>
        <dbReference type="SAM" id="MobiDB-lite"/>
    </source>
</evidence>
<dbReference type="PANTHER" id="PTHR43349:SF47">
    <property type="entry name" value="NMRA-LIKE DOMAIN-CONTAINING PROTEIN"/>
    <property type="match status" value="1"/>
</dbReference>
<comment type="similarity">
    <text evidence="1">Belongs to the NmrA-type oxidoreductase family. Isoflavone reductase subfamily.</text>
</comment>
<dbReference type="EMBL" id="SDRB02002008">
    <property type="protein sequence ID" value="THG20312.1"/>
    <property type="molecule type" value="Genomic_DNA"/>
</dbReference>
<dbReference type="InterPro" id="IPR050608">
    <property type="entry name" value="NmrA-type/Isoflavone_red_sf"/>
</dbReference>
<dbReference type="InterPro" id="IPR045312">
    <property type="entry name" value="PCBER-like"/>
</dbReference>
<dbReference type="InterPro" id="IPR008030">
    <property type="entry name" value="NmrA-like"/>
</dbReference>
<evidence type="ECO:0000256" key="6">
    <source>
        <dbReference type="ARBA" id="ARBA00038910"/>
    </source>
</evidence>
<keyword evidence="3" id="KW-0521">NADP</keyword>
<reference evidence="11 12" key="1">
    <citation type="journal article" date="2018" name="Proc. Natl. Acad. Sci. U.S.A.">
        <title>Draft genome sequence of Camellia sinensis var. sinensis provides insights into the evolution of the tea genome and tea quality.</title>
        <authorList>
            <person name="Wei C."/>
            <person name="Yang H."/>
            <person name="Wang S."/>
            <person name="Zhao J."/>
            <person name="Liu C."/>
            <person name="Gao L."/>
            <person name="Xia E."/>
            <person name="Lu Y."/>
            <person name="Tai Y."/>
            <person name="She G."/>
            <person name="Sun J."/>
            <person name="Cao H."/>
            <person name="Tong W."/>
            <person name="Gao Q."/>
            <person name="Li Y."/>
            <person name="Deng W."/>
            <person name="Jiang X."/>
            <person name="Wang W."/>
            <person name="Chen Q."/>
            <person name="Zhang S."/>
            <person name="Li H."/>
            <person name="Wu J."/>
            <person name="Wang P."/>
            <person name="Li P."/>
            <person name="Shi C."/>
            <person name="Zheng F."/>
            <person name="Jian J."/>
            <person name="Huang B."/>
            <person name="Shan D."/>
            <person name="Shi M."/>
            <person name="Fang C."/>
            <person name="Yue Y."/>
            <person name="Li F."/>
            <person name="Li D."/>
            <person name="Wei S."/>
            <person name="Han B."/>
            <person name="Jiang C."/>
            <person name="Yin Y."/>
            <person name="Xia T."/>
            <person name="Zhang Z."/>
            <person name="Bennetzen J.L."/>
            <person name="Zhao S."/>
            <person name="Wan X."/>
        </authorList>
    </citation>
    <scope>NUCLEOTIDE SEQUENCE [LARGE SCALE GENOMIC DNA]</scope>
    <source>
        <strain evidence="12">cv. Shuchazao</strain>
        <tissue evidence="11">Leaf</tissue>
    </source>
</reference>
<organism evidence="11 12">
    <name type="scientific">Camellia sinensis var. sinensis</name>
    <name type="common">China tea</name>
    <dbReference type="NCBI Taxonomy" id="542762"/>
    <lineage>
        <taxon>Eukaryota</taxon>
        <taxon>Viridiplantae</taxon>
        <taxon>Streptophyta</taxon>
        <taxon>Embryophyta</taxon>
        <taxon>Tracheophyta</taxon>
        <taxon>Spermatophyta</taxon>
        <taxon>Magnoliopsida</taxon>
        <taxon>eudicotyledons</taxon>
        <taxon>Gunneridae</taxon>
        <taxon>Pentapetalae</taxon>
        <taxon>asterids</taxon>
        <taxon>Ericales</taxon>
        <taxon>Theaceae</taxon>
        <taxon>Camellia</taxon>
    </lineage>
</organism>
<dbReference type="STRING" id="542762.A0A4S4EUQ6"/>
<sequence>MEKSKVLIVGGTGYLGRRLVKASLAEGHKTYVLHRPEIGVDIDKAQLLLSFKDQGANLVHGSFNDHHSLLNAVKMVDVVICAISGVHIRSHQILLQLKLVDAIKEAGNVKRFLPSEFGTDPATMKNAMEPGRVTFDDKMVVRKAIQDAGIPYTYVSANCFAAYFLGGLCQPGKIFPSRDHVVLLGDGNPKAIYVDEDDIAKYTIRTIDDPRTLNKTLYLRPPENILSQREVVQIWEKLIGKELQKSSLSKDDFLALMKDKKSTTALLHFQISDHHHPYAKDPTVEIHDLQSSNLKVKSVFTLPLTLTLSPKIHQAFFLYLPFSLTLPLTLYLSLKTHQAFLFHLLLSLSLPPSEDPPISSYTFHIFYSMAQIQDVKIDWNALVKKTVTRISNSLDGKQNHMLRALPLAPVKRSAVIDLESSLSSSENALTRSGSTKTESLEQDTSHSRATAGAFKDQGANLVHGSFNDHHSLLNAVKMVDVVICAISDVHIRSHQILLQIITCIYLSNRPEIGVDIDKAQLLLSFKDQGANLVHGSFNDHHSLLNAVKMVDVVICAISGVHIRSHQILLQLKLVDAIKEAGNVKRFLPSEFETDPATTTNAMEPGRVTFDDKMVVRKAIQDAGIPYTYVSVNCFAAYFLGDLCQPGKIFPSRDHVVLLGDGNPKEILPSEFETDPATTTNAMEPGRVTFDDKW</sequence>
<dbReference type="Gene3D" id="3.90.25.10">
    <property type="entry name" value="UDP-galactose 4-epimerase, domain 1"/>
    <property type="match status" value="1"/>
</dbReference>
<evidence type="ECO:0000256" key="7">
    <source>
        <dbReference type="ARBA" id="ARBA00042771"/>
    </source>
</evidence>
<proteinExistence type="inferred from homology"/>
<dbReference type="GO" id="GO:0010283">
    <property type="term" value="F:pinoresinol reductase activity"/>
    <property type="evidence" value="ECO:0007669"/>
    <property type="project" value="UniProtKB-EC"/>
</dbReference>
<dbReference type="EC" id="1.23.1.1" evidence="5"/>
<evidence type="ECO:0000256" key="4">
    <source>
        <dbReference type="ARBA" id="ARBA00023002"/>
    </source>
</evidence>
<dbReference type="SUPFAM" id="SSF51735">
    <property type="entry name" value="NAD(P)-binding Rossmann-fold domains"/>
    <property type="match status" value="2"/>
</dbReference>
<evidence type="ECO:0000256" key="2">
    <source>
        <dbReference type="ARBA" id="ARBA00011473"/>
    </source>
</evidence>
<evidence type="ECO:0000259" key="10">
    <source>
        <dbReference type="Pfam" id="PF05368"/>
    </source>
</evidence>
<evidence type="ECO:0000313" key="11">
    <source>
        <dbReference type="EMBL" id="THG20312.1"/>
    </source>
</evidence>
<accession>A0A4S4EUQ6</accession>
<evidence type="ECO:0000256" key="3">
    <source>
        <dbReference type="ARBA" id="ARBA00022857"/>
    </source>
</evidence>
<feature type="domain" description="NmrA-like" evidence="10">
    <location>
        <begin position="517"/>
        <end position="647"/>
    </location>
</feature>
<feature type="region of interest" description="Disordered" evidence="9">
    <location>
        <begin position="427"/>
        <end position="448"/>
    </location>
</feature>
<feature type="domain" description="NmrA-like" evidence="10">
    <location>
        <begin position="441"/>
        <end position="495"/>
    </location>
</feature>
<feature type="compositionally biased region" description="Polar residues" evidence="9">
    <location>
        <begin position="427"/>
        <end position="437"/>
    </location>
</feature>
<gene>
    <name evidence="11" type="ORF">TEA_023325</name>
</gene>
<dbReference type="AlphaFoldDB" id="A0A4S4EUQ6"/>
<evidence type="ECO:0000313" key="12">
    <source>
        <dbReference type="Proteomes" id="UP000306102"/>
    </source>
</evidence>